<dbReference type="Proteomes" id="UP000242715">
    <property type="component" value="Unassembled WGS sequence"/>
</dbReference>
<dbReference type="AlphaFoldDB" id="A0A2Z6P5L9"/>
<gene>
    <name evidence="1" type="ORF">TSUD_382200</name>
</gene>
<evidence type="ECO:0008006" key="3">
    <source>
        <dbReference type="Google" id="ProtNLM"/>
    </source>
</evidence>
<proteinExistence type="predicted"/>
<evidence type="ECO:0000313" key="2">
    <source>
        <dbReference type="Proteomes" id="UP000242715"/>
    </source>
</evidence>
<sequence>MSNHLKVFVHNELIFFSYTVVGVLNAGQDYQVQLQNLKGVFDGRYDLMADEQFVDCVKCNLSDINIPEYWCVRCLIRASNVANLRHLDMFKTKECPTYPDCDYGIDCLYLHPGDHFEKNDIHSTLTEGIILPREPPSFQLSEEKEQYQNQCPFAHDFGELRPEYPEFNMELLGRVRGDID</sequence>
<keyword evidence="2" id="KW-1185">Reference proteome</keyword>
<dbReference type="EMBL" id="DF973686">
    <property type="protein sequence ID" value="GAU37727.1"/>
    <property type="molecule type" value="Genomic_DNA"/>
</dbReference>
<name>A0A2Z6P5L9_TRISU</name>
<reference evidence="2" key="1">
    <citation type="journal article" date="2017" name="Front. Plant Sci.">
        <title>Climate Clever Clovers: New Paradigm to Reduce the Environmental Footprint of Ruminants by Breeding Low Methanogenic Forages Utilizing Haplotype Variation.</title>
        <authorList>
            <person name="Kaur P."/>
            <person name="Appels R."/>
            <person name="Bayer P.E."/>
            <person name="Keeble-Gagnere G."/>
            <person name="Wang J."/>
            <person name="Hirakawa H."/>
            <person name="Shirasawa K."/>
            <person name="Vercoe P."/>
            <person name="Stefanova K."/>
            <person name="Durmic Z."/>
            <person name="Nichols P."/>
            <person name="Revell C."/>
            <person name="Isobe S.N."/>
            <person name="Edwards D."/>
            <person name="Erskine W."/>
        </authorList>
    </citation>
    <scope>NUCLEOTIDE SEQUENCE [LARGE SCALE GENOMIC DNA]</scope>
    <source>
        <strain evidence="2">cv. Daliak</strain>
    </source>
</reference>
<accession>A0A2Z6P5L9</accession>
<organism evidence="1 2">
    <name type="scientific">Trifolium subterraneum</name>
    <name type="common">Subterranean clover</name>
    <dbReference type="NCBI Taxonomy" id="3900"/>
    <lineage>
        <taxon>Eukaryota</taxon>
        <taxon>Viridiplantae</taxon>
        <taxon>Streptophyta</taxon>
        <taxon>Embryophyta</taxon>
        <taxon>Tracheophyta</taxon>
        <taxon>Spermatophyta</taxon>
        <taxon>Magnoliopsida</taxon>
        <taxon>eudicotyledons</taxon>
        <taxon>Gunneridae</taxon>
        <taxon>Pentapetalae</taxon>
        <taxon>rosids</taxon>
        <taxon>fabids</taxon>
        <taxon>Fabales</taxon>
        <taxon>Fabaceae</taxon>
        <taxon>Papilionoideae</taxon>
        <taxon>50 kb inversion clade</taxon>
        <taxon>NPAAA clade</taxon>
        <taxon>Hologalegina</taxon>
        <taxon>IRL clade</taxon>
        <taxon>Trifolieae</taxon>
        <taxon>Trifolium</taxon>
    </lineage>
</organism>
<evidence type="ECO:0000313" key="1">
    <source>
        <dbReference type="EMBL" id="GAU37727.1"/>
    </source>
</evidence>
<protein>
    <recommendedName>
        <fullName evidence="3">C3H1-type domain-containing protein</fullName>
    </recommendedName>
</protein>